<feature type="region of interest" description="Disordered" evidence="2">
    <location>
        <begin position="97"/>
        <end position="153"/>
    </location>
</feature>
<dbReference type="AlphaFoldDB" id="A0A7J0BI13"/>
<evidence type="ECO:0000256" key="2">
    <source>
        <dbReference type="SAM" id="MobiDB-lite"/>
    </source>
</evidence>
<dbReference type="InterPro" id="IPR006530">
    <property type="entry name" value="YD"/>
</dbReference>
<accession>A0A7J0BI13</accession>
<gene>
    <name evidence="4" type="ORF">DSM101010T_11200</name>
</gene>
<dbReference type="Pfam" id="PF25023">
    <property type="entry name" value="TEN_YD-shell"/>
    <property type="match status" value="1"/>
</dbReference>
<evidence type="ECO:0000259" key="3">
    <source>
        <dbReference type="Pfam" id="PF25023"/>
    </source>
</evidence>
<protein>
    <recommendedName>
        <fullName evidence="3">Teneurin-like YD-shell domain-containing protein</fullName>
    </recommendedName>
</protein>
<feature type="region of interest" description="Disordered" evidence="2">
    <location>
        <begin position="618"/>
        <end position="640"/>
    </location>
</feature>
<keyword evidence="5" id="KW-1185">Reference proteome</keyword>
<dbReference type="InterPro" id="IPR022385">
    <property type="entry name" value="Rhs_assc_core"/>
</dbReference>
<evidence type="ECO:0000313" key="4">
    <source>
        <dbReference type="EMBL" id="GFM32755.1"/>
    </source>
</evidence>
<dbReference type="Gene3D" id="2.180.10.10">
    <property type="entry name" value="RHS repeat-associated core"/>
    <property type="match status" value="1"/>
</dbReference>
<reference evidence="4 5" key="1">
    <citation type="submission" date="2020-05" db="EMBL/GenBank/DDBJ databases">
        <title>Draft genome sequence of Desulfovibrio sp. strain HN2T.</title>
        <authorList>
            <person name="Ueno A."/>
            <person name="Tamazawa S."/>
            <person name="Tamamura S."/>
            <person name="Murakami T."/>
            <person name="Kiyama T."/>
            <person name="Inomata H."/>
            <person name="Amano Y."/>
            <person name="Miyakawa K."/>
            <person name="Tamaki H."/>
            <person name="Naganuma T."/>
            <person name="Kaneko K."/>
        </authorList>
    </citation>
    <scope>NUCLEOTIDE SEQUENCE [LARGE SCALE GENOMIC DNA]</scope>
    <source>
        <strain evidence="4 5">HN2</strain>
    </source>
</reference>
<name>A0A7J0BI13_9BACT</name>
<dbReference type="PANTHER" id="PTHR32305">
    <property type="match status" value="1"/>
</dbReference>
<dbReference type="InterPro" id="IPR050708">
    <property type="entry name" value="T6SS_VgrG/RHS"/>
</dbReference>
<comment type="caution">
    <text evidence="4">The sequence shown here is derived from an EMBL/GenBank/DDBJ whole genome shotgun (WGS) entry which is preliminary data.</text>
</comment>
<dbReference type="InterPro" id="IPR056823">
    <property type="entry name" value="TEN-like_YD-shell"/>
</dbReference>
<proteinExistence type="predicted"/>
<dbReference type="NCBIfam" id="TIGR03696">
    <property type="entry name" value="Rhs_assc_core"/>
    <property type="match status" value="1"/>
</dbReference>
<keyword evidence="1" id="KW-0677">Repeat</keyword>
<dbReference type="EMBL" id="BLVO01000012">
    <property type="protein sequence ID" value="GFM32755.1"/>
    <property type="molecule type" value="Genomic_DNA"/>
</dbReference>
<evidence type="ECO:0000313" key="5">
    <source>
        <dbReference type="Proteomes" id="UP000503840"/>
    </source>
</evidence>
<evidence type="ECO:0000256" key="1">
    <source>
        <dbReference type="ARBA" id="ARBA00022737"/>
    </source>
</evidence>
<dbReference type="Proteomes" id="UP000503840">
    <property type="component" value="Unassembled WGS sequence"/>
</dbReference>
<sequence length="640" mass="67898">MTRHSRANVGVARSRMITTEEYLRAMFGEQGEGWNMANTAGARGRGGAYDVSGMFASEWETQLDDSGLPVFADQAGYRPAGVNGPGAQADWFGALFSQGDDGEVDEGGNAVSGSDQPAAKARAAGTGGTGKRDSGRGVMPQAGPDQTRDLTPDMVPREEVRRFTVSAPGAASGTARGGTSSVALPAQRQVFAELFVKRDEEGRIVRKSLRTALGADVRTYAYDADGRLVASGMALGGDGDAGAAGGRMVPRSAGAAVVDRQRYGQPSGATELVSEAYAYGSAGERLVSACAGKGETRYAYDEAGRLIQAGAVRFVYDQSGRLTRRLSSGGETRFAYDAAGNLTSVVLPDGKAVEYLLDAVGRRIAKFVNGARVENYAWHDTVTLEAVSRGDGAVLCRFIYEEGARMPVCMECDGQRYSLAFDHVGTPFAVANPNGDLIQVYRHDAFGNIDNVLVQNVPIPIGFGGGLLDPDTGLVHLGAREYDPSIGRFIQPDPLGYAGGDVDVYGYCLDDPINLVDPMGLEGAAVNEVRRPIAHAPIVVPGMPLLDYPTIRQSQYPEGVSVAGSAREKVDTGPVFENARRFGEDFSGITVDYFNFIQKIPDLRQILPELGAAGLAELQKRDGGSGEQGSPHGRKWDRGR</sequence>
<feature type="domain" description="Teneurin-like YD-shell" evidence="3">
    <location>
        <begin position="273"/>
        <end position="493"/>
    </location>
</feature>
<dbReference type="PANTHER" id="PTHR32305:SF15">
    <property type="entry name" value="PROTEIN RHSA-RELATED"/>
    <property type="match status" value="1"/>
</dbReference>
<dbReference type="RefSeq" id="WP_174404432.1">
    <property type="nucleotide sequence ID" value="NZ_BLVO01000012.1"/>
</dbReference>
<organism evidence="4 5">
    <name type="scientific">Desulfovibrio subterraneus</name>
    <dbReference type="NCBI Taxonomy" id="2718620"/>
    <lineage>
        <taxon>Bacteria</taxon>
        <taxon>Pseudomonadati</taxon>
        <taxon>Thermodesulfobacteriota</taxon>
        <taxon>Desulfovibrionia</taxon>
        <taxon>Desulfovibrionales</taxon>
        <taxon>Desulfovibrionaceae</taxon>
        <taxon>Desulfovibrio</taxon>
    </lineage>
</organism>
<dbReference type="NCBIfam" id="TIGR01643">
    <property type="entry name" value="YD_repeat_2x"/>
    <property type="match status" value="1"/>
</dbReference>